<dbReference type="EMBL" id="JAVHJL010000002">
    <property type="protein sequence ID" value="KAK6509581.1"/>
    <property type="molecule type" value="Genomic_DNA"/>
</dbReference>
<feature type="compositionally biased region" description="Polar residues" evidence="12">
    <location>
        <begin position="687"/>
        <end position="699"/>
    </location>
</feature>
<evidence type="ECO:0000256" key="7">
    <source>
        <dbReference type="ARBA" id="ARBA00022741"/>
    </source>
</evidence>
<accession>A0AAV9WK51</accession>
<dbReference type="GO" id="GO:0007015">
    <property type="term" value="P:actin filament organization"/>
    <property type="evidence" value="ECO:0007669"/>
    <property type="project" value="TreeGrafter"/>
</dbReference>
<feature type="region of interest" description="Disordered" evidence="12">
    <location>
        <begin position="478"/>
        <end position="498"/>
    </location>
</feature>
<feature type="region of interest" description="Disordered" evidence="12">
    <location>
        <begin position="369"/>
        <end position="456"/>
    </location>
</feature>
<feature type="compositionally biased region" description="Polar residues" evidence="12">
    <location>
        <begin position="426"/>
        <end position="437"/>
    </location>
</feature>
<keyword evidence="4" id="KW-0723">Serine/threonine-protein kinase</keyword>
<feature type="compositionally biased region" description="Basic and acidic residues" evidence="12">
    <location>
        <begin position="760"/>
        <end position="773"/>
    </location>
</feature>
<evidence type="ECO:0000256" key="2">
    <source>
        <dbReference type="ARBA" id="ARBA00012513"/>
    </source>
</evidence>
<evidence type="ECO:0000256" key="5">
    <source>
        <dbReference type="ARBA" id="ARBA00022553"/>
    </source>
</evidence>
<feature type="compositionally biased region" description="Polar residues" evidence="12">
    <location>
        <begin position="1"/>
        <end position="15"/>
    </location>
</feature>
<dbReference type="PROSITE" id="PS50011">
    <property type="entry name" value="PROTEIN_KINASE_DOM"/>
    <property type="match status" value="1"/>
</dbReference>
<dbReference type="GO" id="GO:0000147">
    <property type="term" value="P:actin cortical patch assembly"/>
    <property type="evidence" value="ECO:0007669"/>
    <property type="project" value="TreeGrafter"/>
</dbReference>
<feature type="region of interest" description="Disordered" evidence="12">
    <location>
        <begin position="523"/>
        <end position="702"/>
    </location>
</feature>
<evidence type="ECO:0000313" key="14">
    <source>
        <dbReference type="EMBL" id="KAK6509581.1"/>
    </source>
</evidence>
<keyword evidence="6" id="KW-0808">Transferase</keyword>
<feature type="compositionally biased region" description="Basic and acidic residues" evidence="12">
    <location>
        <begin position="718"/>
        <end position="729"/>
    </location>
</feature>
<dbReference type="PANTHER" id="PTHR22967:SF57">
    <property type="entry name" value="AUXILIN, ISOFORM A-RELATED"/>
    <property type="match status" value="1"/>
</dbReference>
<dbReference type="GO" id="GO:0005524">
    <property type="term" value="F:ATP binding"/>
    <property type="evidence" value="ECO:0007669"/>
    <property type="project" value="UniProtKB-KW"/>
</dbReference>
<comment type="caution">
    <text evidence="14">The sequence shown here is derived from an EMBL/GenBank/DDBJ whole genome shotgun (WGS) entry which is preliminary data.</text>
</comment>
<comment type="catalytic activity">
    <reaction evidence="11">
        <text>L-seryl-[protein] + ATP = O-phospho-L-seryl-[protein] + ADP + H(+)</text>
        <dbReference type="Rhea" id="RHEA:17989"/>
        <dbReference type="Rhea" id="RHEA-COMP:9863"/>
        <dbReference type="Rhea" id="RHEA-COMP:11604"/>
        <dbReference type="ChEBI" id="CHEBI:15378"/>
        <dbReference type="ChEBI" id="CHEBI:29999"/>
        <dbReference type="ChEBI" id="CHEBI:30616"/>
        <dbReference type="ChEBI" id="CHEBI:83421"/>
        <dbReference type="ChEBI" id="CHEBI:456216"/>
        <dbReference type="EC" id="2.7.11.1"/>
    </reaction>
</comment>
<sequence>MASSYNHISQPQSAQYDPAYHHHQRQHQHQHQNQQYAPPPAQQGAPPSSQQQPRHYQPHPYPPKQNNAPPGTFQPGTKIRVGSHNCVVERYLSEGGFAHVYVVKIDQIVEGTDIAVLKRVAVPDKEALANMRTEVDTMKRLKGHRHIVKYIDSHASHLKAGGYEVFLLMEYCAGGGLIDFMNTRLQHRLTEPEILKIFSDAAEGVACMHYLQPPLLHRDLKIENILITPEPRTYKLCDFGSSAEPRPAGQNVSECRLIEEDIQKHTTLQYRSPEMIDVFRGQPIDEKSDIWALGVLLYKLCYYTTPFEDQGQLAILNASFKYPPYPQFSSQVKGLIGSMLQEDPRKRPNIYDIVCTVCRLRGKSVPIKNIYDKPTNRSNTSLPTAQPPATTYQPALVKEAPRPPPKDELPQIQQMRRGRPPRPNAEPNQRPSTSTSRGPGPKITKDPFAALDPSNVDDELSARFPSVESFSILHDQGARFDFGGSPPESPSINNAEPSTLSERVMKKLADQAFDEMPPIVATKSQPLLTGSNDMASSFAPQEARKIRTGATETTSNKPAMVSQGTMTSPASTPSPHPSRNSDRLQSRFGEQQSGSISATPTSNSGYMRPPLGEPSRSVSTSPYSPANLARRSFEPPRPVSTIGSRPVPTGKARPKSTHIESNLDFLRDLGSSSRSKHVNPSQPPKLENNTTGRSTSSAVSEHIESSVDFLRMLQQESDASKGGKPDKRLPTAMPSSSKHKKTPSITLVGTKNMLAGRFGEAFRRFEAGPDSKKSGKTSPHTSEFPSDDYIEQQDLQVSSSEIPAEIRREMEKRQLQEEERRVEAAAAAYKQSVAEKGAGGRPPRPRAGSIQRKVHALLNEEEKAPAPRTAEGYGRYTDATAPKPHEALEKELQGLSMTESIQPSTDSELPSVKSLVNRYARPGTESQSGLNAGAPTTQGNPGVRPSAPRQLPPRPGPKPDKLRKLPPSEPRPQIAADYGYGLGLTRSEVNESPIQDASSSSLGGRDDELLEFRKRYPSLSGMEFEAANSYSRR</sequence>
<feature type="region of interest" description="Disordered" evidence="12">
    <location>
        <begin position="714"/>
        <end position="803"/>
    </location>
</feature>
<evidence type="ECO:0000256" key="11">
    <source>
        <dbReference type="ARBA" id="ARBA00048679"/>
    </source>
</evidence>
<dbReference type="InterPro" id="IPR000719">
    <property type="entry name" value="Prot_kinase_dom"/>
</dbReference>
<dbReference type="PANTHER" id="PTHR22967">
    <property type="entry name" value="SERINE/THREONINE PROTEIN KINASE"/>
    <property type="match status" value="1"/>
</dbReference>
<name>A0AAV9WK51_9PEZI</name>
<feature type="compositionally biased region" description="Low complexity" evidence="12">
    <location>
        <begin position="383"/>
        <end position="395"/>
    </location>
</feature>
<feature type="compositionally biased region" description="Basic and acidic residues" evidence="12">
    <location>
        <begin position="883"/>
        <end position="892"/>
    </location>
</feature>
<keyword evidence="8" id="KW-0418">Kinase</keyword>
<dbReference type="SUPFAM" id="SSF81995">
    <property type="entry name" value="beta-sandwich domain of Sec23/24"/>
    <property type="match status" value="1"/>
</dbReference>
<comment type="catalytic activity">
    <reaction evidence="10">
        <text>L-threonyl-[protein] + ATP = O-phospho-L-threonyl-[protein] + ADP + H(+)</text>
        <dbReference type="Rhea" id="RHEA:46608"/>
        <dbReference type="Rhea" id="RHEA-COMP:11060"/>
        <dbReference type="Rhea" id="RHEA-COMP:11605"/>
        <dbReference type="ChEBI" id="CHEBI:15378"/>
        <dbReference type="ChEBI" id="CHEBI:30013"/>
        <dbReference type="ChEBI" id="CHEBI:30616"/>
        <dbReference type="ChEBI" id="CHEBI:61977"/>
        <dbReference type="ChEBI" id="CHEBI:456216"/>
        <dbReference type="EC" id="2.7.11.1"/>
    </reaction>
</comment>
<evidence type="ECO:0000313" key="15">
    <source>
        <dbReference type="Proteomes" id="UP001370758"/>
    </source>
</evidence>
<dbReference type="GO" id="GO:0005737">
    <property type="term" value="C:cytoplasm"/>
    <property type="evidence" value="ECO:0007669"/>
    <property type="project" value="UniProtKB-SubCell"/>
</dbReference>
<dbReference type="FunFam" id="1.10.510.10:FF:000441">
    <property type="entry name" value="Serine/threonine protein kinase"/>
    <property type="match status" value="1"/>
</dbReference>
<evidence type="ECO:0000256" key="9">
    <source>
        <dbReference type="ARBA" id="ARBA00022840"/>
    </source>
</evidence>
<evidence type="ECO:0000256" key="3">
    <source>
        <dbReference type="ARBA" id="ARBA00022490"/>
    </source>
</evidence>
<feature type="compositionally biased region" description="Basic and acidic residues" evidence="12">
    <location>
        <begin position="399"/>
        <end position="409"/>
    </location>
</feature>
<evidence type="ECO:0000256" key="8">
    <source>
        <dbReference type="ARBA" id="ARBA00022777"/>
    </source>
</evidence>
<dbReference type="GO" id="GO:0004674">
    <property type="term" value="F:protein serine/threonine kinase activity"/>
    <property type="evidence" value="ECO:0007669"/>
    <property type="project" value="UniProtKB-KW"/>
</dbReference>
<evidence type="ECO:0000256" key="4">
    <source>
        <dbReference type="ARBA" id="ARBA00022527"/>
    </source>
</evidence>
<dbReference type="SMART" id="SM00220">
    <property type="entry name" value="S_TKc"/>
    <property type="match status" value="1"/>
</dbReference>
<dbReference type="PROSITE" id="PS00108">
    <property type="entry name" value="PROTEIN_KINASE_ST"/>
    <property type="match status" value="1"/>
</dbReference>
<keyword evidence="3" id="KW-0963">Cytoplasm</keyword>
<keyword evidence="15" id="KW-1185">Reference proteome</keyword>
<feature type="compositionally biased region" description="Polar residues" evidence="12">
    <location>
        <begin position="523"/>
        <end position="539"/>
    </location>
</feature>
<dbReference type="SUPFAM" id="SSF56112">
    <property type="entry name" value="Protein kinase-like (PK-like)"/>
    <property type="match status" value="1"/>
</dbReference>
<feature type="region of interest" description="Disordered" evidence="12">
    <location>
        <begin position="1"/>
        <end position="78"/>
    </location>
</feature>
<feature type="compositionally biased region" description="Polar residues" evidence="12">
    <location>
        <begin position="895"/>
        <end position="908"/>
    </location>
</feature>
<dbReference type="Gene3D" id="1.10.510.10">
    <property type="entry name" value="Transferase(Phosphotransferase) domain 1"/>
    <property type="match status" value="1"/>
</dbReference>
<feature type="domain" description="Protein kinase" evidence="13">
    <location>
        <begin position="86"/>
        <end position="360"/>
    </location>
</feature>
<dbReference type="AlphaFoldDB" id="A0AAV9WK51"/>
<dbReference type="CDD" id="cd14037">
    <property type="entry name" value="STKc_NAK_like"/>
    <property type="match status" value="1"/>
</dbReference>
<organism evidence="14 15">
    <name type="scientific">Arthrobotrys musiformis</name>
    <dbReference type="NCBI Taxonomy" id="47236"/>
    <lineage>
        <taxon>Eukaryota</taxon>
        <taxon>Fungi</taxon>
        <taxon>Dikarya</taxon>
        <taxon>Ascomycota</taxon>
        <taxon>Pezizomycotina</taxon>
        <taxon>Orbiliomycetes</taxon>
        <taxon>Orbiliales</taxon>
        <taxon>Orbiliaceae</taxon>
        <taxon>Arthrobotrys</taxon>
    </lineage>
</organism>
<gene>
    <name evidence="14" type="ORF">TWF481_004319</name>
</gene>
<proteinExistence type="predicted"/>
<dbReference type="InterPro" id="IPR008271">
    <property type="entry name" value="Ser/Thr_kinase_AS"/>
</dbReference>
<comment type="subcellular location">
    <subcellularLocation>
        <location evidence="1">Cytoplasm</location>
    </subcellularLocation>
</comment>
<dbReference type="InterPro" id="IPR011009">
    <property type="entry name" value="Kinase-like_dom_sf"/>
</dbReference>
<reference evidence="14 15" key="1">
    <citation type="submission" date="2023-08" db="EMBL/GenBank/DDBJ databases">
        <authorList>
            <person name="Palmer J.M."/>
        </authorList>
    </citation>
    <scope>NUCLEOTIDE SEQUENCE [LARGE SCALE GENOMIC DNA]</scope>
    <source>
        <strain evidence="14 15">TWF481</strain>
    </source>
</reference>
<feature type="compositionally biased region" description="Basic residues" evidence="12">
    <location>
        <begin position="21"/>
        <end position="30"/>
    </location>
</feature>
<keyword evidence="5" id="KW-0597">Phosphoprotein</keyword>
<feature type="compositionally biased region" description="Polar residues" evidence="12">
    <location>
        <begin position="924"/>
        <end position="940"/>
    </location>
</feature>
<evidence type="ECO:0000256" key="1">
    <source>
        <dbReference type="ARBA" id="ARBA00004496"/>
    </source>
</evidence>
<dbReference type="Proteomes" id="UP001370758">
    <property type="component" value="Unassembled WGS sequence"/>
</dbReference>
<dbReference type="EC" id="2.7.11.1" evidence="2"/>
<keyword evidence="7" id="KW-0547">Nucleotide-binding</keyword>
<evidence type="ECO:0000259" key="13">
    <source>
        <dbReference type="PROSITE" id="PS50011"/>
    </source>
</evidence>
<evidence type="ECO:0000256" key="10">
    <source>
        <dbReference type="ARBA" id="ARBA00047899"/>
    </source>
</evidence>
<feature type="compositionally biased region" description="Low complexity" evidence="12">
    <location>
        <begin position="31"/>
        <end position="55"/>
    </location>
</feature>
<feature type="compositionally biased region" description="Polar residues" evidence="12">
    <location>
        <begin position="588"/>
        <end position="605"/>
    </location>
</feature>
<protein>
    <recommendedName>
        <fullName evidence="2">non-specific serine/threonine protein kinase</fullName>
        <ecNumber evidence="2">2.7.11.1</ecNumber>
    </recommendedName>
</protein>
<feature type="compositionally biased region" description="Polar residues" evidence="12">
    <location>
        <begin position="990"/>
        <end position="1002"/>
    </location>
</feature>
<keyword evidence="9" id="KW-0067">ATP-binding</keyword>
<dbReference type="Pfam" id="PF00069">
    <property type="entry name" value="Pkinase"/>
    <property type="match status" value="1"/>
</dbReference>
<evidence type="ECO:0000256" key="6">
    <source>
        <dbReference type="ARBA" id="ARBA00022679"/>
    </source>
</evidence>
<feature type="region of interest" description="Disordered" evidence="12">
    <location>
        <begin position="832"/>
        <end position="1007"/>
    </location>
</feature>
<evidence type="ECO:0000256" key="12">
    <source>
        <dbReference type="SAM" id="MobiDB-lite"/>
    </source>
</evidence>